<keyword evidence="3" id="KW-0539">Nucleus</keyword>
<accession>A0A2P2MDK4</accession>
<feature type="domain" description="Histone chaperone" evidence="5">
    <location>
        <begin position="281"/>
        <end position="316"/>
    </location>
</feature>
<reference evidence="6" key="1">
    <citation type="submission" date="2018-02" db="EMBL/GenBank/DDBJ databases">
        <title>Rhizophora mucronata_Transcriptome.</title>
        <authorList>
            <person name="Meera S.P."/>
            <person name="Sreeshan A."/>
            <person name="Augustine A."/>
        </authorList>
    </citation>
    <scope>NUCLEOTIDE SEQUENCE</scope>
    <source>
        <tissue evidence="6">Leaf</tissue>
    </source>
</reference>
<name>A0A2P2MDK4_RHIMU</name>
<dbReference type="Pfam" id="PF09649">
    <property type="entry name" value="CHZ"/>
    <property type="match status" value="1"/>
</dbReference>
<feature type="compositionally biased region" description="Acidic residues" evidence="4">
    <location>
        <begin position="318"/>
        <end position="366"/>
    </location>
</feature>
<feature type="region of interest" description="Disordered" evidence="4">
    <location>
        <begin position="1"/>
        <end position="37"/>
    </location>
</feature>
<evidence type="ECO:0000256" key="4">
    <source>
        <dbReference type="SAM" id="MobiDB-lite"/>
    </source>
</evidence>
<feature type="compositionally biased region" description="Polar residues" evidence="4">
    <location>
        <begin position="1"/>
        <end position="14"/>
    </location>
</feature>
<feature type="region of interest" description="Disordered" evidence="4">
    <location>
        <begin position="92"/>
        <end position="220"/>
    </location>
</feature>
<proteinExistence type="predicted"/>
<keyword evidence="2" id="KW-0143">Chaperone</keyword>
<feature type="compositionally biased region" description="Basic and acidic residues" evidence="4">
    <location>
        <begin position="202"/>
        <end position="220"/>
    </location>
</feature>
<feature type="region of interest" description="Disordered" evidence="4">
    <location>
        <begin position="257"/>
        <end position="366"/>
    </location>
</feature>
<comment type="subcellular location">
    <subcellularLocation>
        <location evidence="1">Nucleus</location>
    </subcellularLocation>
</comment>
<evidence type="ECO:0000256" key="1">
    <source>
        <dbReference type="ARBA" id="ARBA00004123"/>
    </source>
</evidence>
<feature type="compositionally biased region" description="Polar residues" evidence="4">
    <location>
        <begin position="178"/>
        <end position="195"/>
    </location>
</feature>
<organism evidence="6">
    <name type="scientific">Rhizophora mucronata</name>
    <name type="common">Asiatic mangrove</name>
    <dbReference type="NCBI Taxonomy" id="61149"/>
    <lineage>
        <taxon>Eukaryota</taxon>
        <taxon>Viridiplantae</taxon>
        <taxon>Streptophyta</taxon>
        <taxon>Embryophyta</taxon>
        <taxon>Tracheophyta</taxon>
        <taxon>Spermatophyta</taxon>
        <taxon>Magnoliopsida</taxon>
        <taxon>eudicotyledons</taxon>
        <taxon>Gunneridae</taxon>
        <taxon>Pentapetalae</taxon>
        <taxon>rosids</taxon>
        <taxon>fabids</taxon>
        <taxon>Malpighiales</taxon>
        <taxon>Rhizophoraceae</taxon>
        <taxon>Rhizophora</taxon>
    </lineage>
</organism>
<dbReference type="PANTHER" id="PTHR15410">
    <property type="entry name" value="HIRA-INTERACTING PROTEIN 3"/>
    <property type="match status" value="1"/>
</dbReference>
<sequence length="366" mass="40597">MEDSTVTGLLTGQKATKRETKETSANRNKEEPSEGSIKKALWKRASYINANSDKITMEGLRRLLEEDLKLNTYTLDPFKKFISMQLDEVLKSSEVSAPKKTIPSKSSLAKAAKQVSSEESSDSSDKESDEEDEDEVRPRKKIGSKQKMLNSEGSKKRKRPEKETKASAKKQIKAETVSEGNSDVENGANASEDSLSQSSAEKPAKKKESPTQDYGKHVEHLKSVIKSCGMSVPPSVYKKVKQVSDNKREAQLIKELEDILSREGLSSKPSEKEIKEVRKRKERAKELEGIDTSNIVLSSRRRSTASYAPPPKPKVLDESDSDDSDEDDDEDNEEDDVNDDEGDGDIDNNGDGEGEESDEDNGEDSD</sequence>
<dbReference type="EMBL" id="GGEC01047825">
    <property type="protein sequence ID" value="MBX28309.1"/>
    <property type="molecule type" value="Transcribed_RNA"/>
</dbReference>
<dbReference type="InterPro" id="IPR037647">
    <property type="entry name" value="HIRIP3"/>
</dbReference>
<evidence type="ECO:0000256" key="3">
    <source>
        <dbReference type="ARBA" id="ARBA00023242"/>
    </source>
</evidence>
<protein>
    <submittedName>
        <fullName evidence="6">Uncharacterized protein MANES_18G076200</fullName>
    </submittedName>
</protein>
<dbReference type="AlphaFoldDB" id="A0A2P2MDK4"/>
<dbReference type="InterPro" id="IPR019098">
    <property type="entry name" value="Histone_chaperone_domain_CHZ"/>
</dbReference>
<feature type="compositionally biased region" description="Acidic residues" evidence="4">
    <location>
        <begin position="119"/>
        <end position="135"/>
    </location>
</feature>
<feature type="compositionally biased region" description="Basic and acidic residues" evidence="4">
    <location>
        <begin position="16"/>
        <end position="32"/>
    </location>
</feature>
<evidence type="ECO:0000313" key="6">
    <source>
        <dbReference type="EMBL" id="MBX28309.1"/>
    </source>
</evidence>
<dbReference type="PANTHER" id="PTHR15410:SF2">
    <property type="entry name" value="HIRA-INTERACTING PROTEIN 3"/>
    <property type="match status" value="1"/>
</dbReference>
<evidence type="ECO:0000256" key="2">
    <source>
        <dbReference type="ARBA" id="ARBA00023186"/>
    </source>
</evidence>
<dbReference type="GO" id="GO:0005634">
    <property type="term" value="C:nucleus"/>
    <property type="evidence" value="ECO:0007669"/>
    <property type="project" value="UniProtKB-SubCell"/>
</dbReference>
<dbReference type="SMART" id="SM01082">
    <property type="entry name" value="CHZ"/>
    <property type="match status" value="1"/>
</dbReference>
<evidence type="ECO:0000259" key="5">
    <source>
        <dbReference type="SMART" id="SM01082"/>
    </source>
</evidence>